<dbReference type="InterPro" id="IPR010897">
    <property type="entry name" value="Spore_II_P"/>
</dbReference>
<comment type="caution">
    <text evidence="1">The sequence shown here is derived from an EMBL/GenBank/DDBJ whole genome shotgun (WGS) entry which is preliminary data.</text>
</comment>
<dbReference type="AlphaFoldDB" id="A0A429XE65"/>
<organism evidence="1 2">
    <name type="scientific">Siminovitchia terrae</name>
    <name type="common">Bacillus terrae</name>
    <dbReference type="NCBI Taxonomy" id="1914933"/>
    <lineage>
        <taxon>Bacteria</taxon>
        <taxon>Bacillati</taxon>
        <taxon>Bacillota</taxon>
        <taxon>Bacilli</taxon>
        <taxon>Bacillales</taxon>
        <taxon>Bacillaceae</taxon>
        <taxon>Siminovitchia</taxon>
    </lineage>
</organism>
<gene>
    <name evidence="1" type="ORF">D5F11_004330</name>
</gene>
<sequence>MNFFNIRPSFSESIIYTIIRKGQSKKNKEIPGIFTLLFILFLISDTHMFIDIHRDSQPKKVTTADIHQKRYAKLFFVVGKEHKNYEKNRKFVEELHHDLEKKYSGLSRGVVVKGEFDGDGVYNQDLTEHALLIEFGGVDNNLTELYNSAEALADDFLVNTTGESRRFNRFPKQLIETNHFQKRNYS</sequence>
<dbReference type="NCBIfam" id="TIGR02867">
    <property type="entry name" value="spore_II_P"/>
    <property type="match status" value="1"/>
</dbReference>
<reference evidence="1 2" key="1">
    <citation type="submission" date="2018-12" db="EMBL/GenBank/DDBJ databases">
        <authorList>
            <person name="Sun L."/>
            <person name="Chen Z."/>
        </authorList>
    </citation>
    <scope>NUCLEOTIDE SEQUENCE [LARGE SCALE GENOMIC DNA]</scope>
    <source>
        <strain evidence="1 2">LMG 29736</strain>
    </source>
</reference>
<dbReference type="Proteomes" id="UP000287296">
    <property type="component" value="Unassembled WGS sequence"/>
</dbReference>
<dbReference type="Pfam" id="PF07454">
    <property type="entry name" value="SpoIIP"/>
    <property type="match status" value="1"/>
</dbReference>
<dbReference type="OrthoDB" id="1633470at2"/>
<name>A0A429XE65_SIMTE</name>
<evidence type="ECO:0000313" key="2">
    <source>
        <dbReference type="Proteomes" id="UP000287296"/>
    </source>
</evidence>
<dbReference type="EMBL" id="QYTW02000002">
    <property type="protein sequence ID" value="RST61273.1"/>
    <property type="molecule type" value="Genomic_DNA"/>
</dbReference>
<proteinExistence type="predicted"/>
<accession>A0A429XE65</accession>
<protein>
    <submittedName>
        <fullName evidence="1">Uncharacterized protein</fullName>
    </submittedName>
</protein>
<evidence type="ECO:0000313" key="1">
    <source>
        <dbReference type="EMBL" id="RST61273.1"/>
    </source>
</evidence>